<evidence type="ECO:0000313" key="3">
    <source>
        <dbReference type="EMBL" id="MDR5876120.1"/>
    </source>
</evidence>
<dbReference type="Pfam" id="PF07995">
    <property type="entry name" value="GSDH"/>
    <property type="match status" value="1"/>
</dbReference>
<dbReference type="PANTHER" id="PTHR19328:SF75">
    <property type="entry name" value="ALDOSE SUGAR DEHYDROGENASE YLII"/>
    <property type="match status" value="1"/>
</dbReference>
<keyword evidence="1" id="KW-1133">Transmembrane helix</keyword>
<comment type="caution">
    <text evidence="3">The sequence shown here is derived from an EMBL/GenBank/DDBJ whole genome shotgun (WGS) entry which is preliminary data.</text>
</comment>
<keyword evidence="1" id="KW-0472">Membrane</keyword>
<reference evidence="3 4" key="1">
    <citation type="submission" date="2023-04" db="EMBL/GenBank/DDBJ databases">
        <title>A long-awaited taxogenomic arrangement of the family Halomonadaceae.</title>
        <authorList>
            <person name="De La Haba R."/>
            <person name="Chuvochina M."/>
            <person name="Wittouck S."/>
            <person name="Arahal D.R."/>
            <person name="Sanchez-Porro C."/>
            <person name="Hugenholtz P."/>
            <person name="Ventosa A."/>
        </authorList>
    </citation>
    <scope>NUCLEOTIDE SEQUENCE [LARGE SCALE GENOMIC DNA]</scope>
    <source>
        <strain evidence="3 4">DSM 18042</strain>
    </source>
</reference>
<protein>
    <submittedName>
        <fullName evidence="3">PQQ-dependent sugar dehydrogenase</fullName>
    </submittedName>
</protein>
<feature type="transmembrane region" description="Helical" evidence="1">
    <location>
        <begin position="158"/>
        <end position="177"/>
    </location>
</feature>
<dbReference type="RefSeq" id="WP_230447334.1">
    <property type="nucleotide sequence ID" value="NZ_JARWAI010000011.1"/>
</dbReference>
<dbReference type="SUPFAM" id="SSF50952">
    <property type="entry name" value="Soluble quinoprotein glucose dehydrogenase"/>
    <property type="match status" value="1"/>
</dbReference>
<dbReference type="Gene3D" id="2.120.10.30">
    <property type="entry name" value="TolB, C-terminal domain"/>
    <property type="match status" value="1"/>
</dbReference>
<dbReference type="EMBL" id="JARWAI010000011">
    <property type="protein sequence ID" value="MDR5876120.1"/>
    <property type="molecule type" value="Genomic_DNA"/>
</dbReference>
<feature type="domain" description="Glucose/Sorbosone dehydrogenase" evidence="2">
    <location>
        <begin position="204"/>
        <end position="534"/>
    </location>
</feature>
<feature type="transmembrane region" description="Helical" evidence="1">
    <location>
        <begin position="122"/>
        <end position="146"/>
    </location>
</feature>
<feature type="transmembrane region" description="Helical" evidence="1">
    <location>
        <begin position="63"/>
        <end position="83"/>
    </location>
</feature>
<evidence type="ECO:0000259" key="2">
    <source>
        <dbReference type="Pfam" id="PF07995"/>
    </source>
</evidence>
<feature type="transmembrane region" description="Helical" evidence="1">
    <location>
        <begin position="7"/>
        <end position="28"/>
    </location>
</feature>
<dbReference type="InterPro" id="IPR012938">
    <property type="entry name" value="Glc/Sorbosone_DH"/>
</dbReference>
<dbReference type="InterPro" id="IPR011041">
    <property type="entry name" value="Quinoprot_gluc/sorb_DH_b-prop"/>
</dbReference>
<accession>A0ABU1GGK9</accession>
<keyword evidence="1" id="KW-0812">Transmembrane</keyword>
<feature type="transmembrane region" description="Helical" evidence="1">
    <location>
        <begin position="90"/>
        <end position="110"/>
    </location>
</feature>
<dbReference type="Proteomes" id="UP001269267">
    <property type="component" value="Unassembled WGS sequence"/>
</dbReference>
<name>A0ABU1GGK9_9GAMM</name>
<proteinExistence type="predicted"/>
<sequence length="545" mass="58290">MTHQPRWALTGIYFIIALLVGVVLGSVVQTQFNLAALQALGVEISPGQRIATTLHDLTSFAPLYAVLFAVGFVVSQAVAVLLSGWLGGRCLALLCTGGAAVGLWATLWLVNTLAPPPTLIAATRGVVGFVAMLATAGVAGWLFAWLRKRMANAKRPRGFSGMAIVWGVGSLAAALGVGQQAEAQEVEESQAEGAYQIETLAEGLAHPWSLAFLPDGRMLVTERLGRLRLLSAEGDTLEASLGGVPEVFASGQAGLFDVRLSPRFEDDRQLYLSYACGNELANHTCLAKGTLEDNGLEDVSEIFRAQPAKQGAAHFGGRLAWLPDGTLVLTLGDGFDYREQAQQLESHIGSLVRLNPDGSVPDDNPFVNRDDARPAIYSYGHRNVQGLVFDADNNRLIAHEHGPRGGDELNVIEAGANYGWPIATGGLDYTGSRVTPFEDYPGTEPPALEWTPSIAPSGMALYSGDLFPEWQGDLLVGALVNKEVRRVRLSEDASIAEDVEGLFGELGERIRDVRQGPEGAIYLLTDSPEGRLLRVMPTHSSAISN</sequence>
<evidence type="ECO:0000256" key="1">
    <source>
        <dbReference type="SAM" id="Phobius"/>
    </source>
</evidence>
<keyword evidence="4" id="KW-1185">Reference proteome</keyword>
<dbReference type="InterPro" id="IPR011042">
    <property type="entry name" value="6-blade_b-propeller_TolB-like"/>
</dbReference>
<dbReference type="PANTHER" id="PTHR19328">
    <property type="entry name" value="HEDGEHOG-INTERACTING PROTEIN"/>
    <property type="match status" value="1"/>
</dbReference>
<organism evidence="3 4">
    <name type="scientific">Vreelandella gomseomensis</name>
    <dbReference type="NCBI Taxonomy" id="370766"/>
    <lineage>
        <taxon>Bacteria</taxon>
        <taxon>Pseudomonadati</taxon>
        <taxon>Pseudomonadota</taxon>
        <taxon>Gammaproteobacteria</taxon>
        <taxon>Oceanospirillales</taxon>
        <taxon>Halomonadaceae</taxon>
        <taxon>Vreelandella</taxon>
    </lineage>
</organism>
<evidence type="ECO:0000313" key="4">
    <source>
        <dbReference type="Proteomes" id="UP001269267"/>
    </source>
</evidence>
<gene>
    <name evidence="3" type="ORF">QC815_14470</name>
</gene>